<keyword evidence="2" id="KW-0067">ATP-binding</keyword>
<dbReference type="Gene3D" id="3.40.50.300">
    <property type="entry name" value="P-loop containing nucleotide triphosphate hydrolases"/>
    <property type="match status" value="1"/>
</dbReference>
<reference evidence="4" key="1">
    <citation type="journal article" date="2020" name="mSystems">
        <title>Genome- and Community-Level Interaction Insights into Carbon Utilization and Element Cycling Functions of Hydrothermarchaeota in Hydrothermal Sediment.</title>
        <authorList>
            <person name="Zhou Z."/>
            <person name="Liu Y."/>
            <person name="Xu W."/>
            <person name="Pan J."/>
            <person name="Luo Z.H."/>
            <person name="Li M."/>
        </authorList>
    </citation>
    <scope>NUCLEOTIDE SEQUENCE [LARGE SCALE GENOMIC DNA]</scope>
    <source>
        <strain evidence="4">SpSt-524</strain>
    </source>
</reference>
<dbReference type="GO" id="GO:0005737">
    <property type="term" value="C:cytoplasm"/>
    <property type="evidence" value="ECO:0007669"/>
    <property type="project" value="TreeGrafter"/>
</dbReference>
<dbReference type="Pfam" id="PF03704">
    <property type="entry name" value="BTAD"/>
    <property type="match status" value="1"/>
</dbReference>
<dbReference type="SMART" id="SM01043">
    <property type="entry name" value="BTAD"/>
    <property type="match status" value="1"/>
</dbReference>
<protein>
    <submittedName>
        <fullName evidence="4">Transcriptional regulator</fullName>
    </submittedName>
</protein>
<evidence type="ECO:0000313" key="4">
    <source>
        <dbReference type="EMBL" id="HFG21956.1"/>
    </source>
</evidence>
<comment type="caution">
    <text evidence="4">The sequence shown here is derived from an EMBL/GenBank/DDBJ whole genome shotgun (WGS) entry which is preliminary data.</text>
</comment>
<gene>
    <name evidence="4" type="ORF">ENS82_14815</name>
</gene>
<dbReference type="InterPro" id="IPR041664">
    <property type="entry name" value="AAA_16"/>
</dbReference>
<sequence>MKGRPPLRLERRAAGVLAYLALEGPAPRSRMAGLLWPDSPERTARNNLAQTLRRLRRAAWGYEAAGGDEVLRLAEGLEADAAQLVLLSFQGRYAEVLALQGELLQGYDYDDCPDFAEWLLAEREHLADLWREALVQEAERLERGGDLRAALALVSSLVRADPVSEEGCRRLMRLYYLLGDRGAALSAYHRLQATLRREMGLEPLPEIQALAREIAQGMVLPAQGPPLRREIPLALLRPPVLSGREGEWALLEGAWEGGKAIFVSGEPGIGKSRLMLDFAASRGPWFLMEARPGDAAVPFATLARGLAQALGDHPALPLPDWVRLELSRLLPALAEEPPPPVRSAEGGEDRLRLLAALGEVMRLLGEAGVKTLVLDDLQYMDPASFEAAIHLIHRSLSPQPGLSPRFIGSFRTGELAPGALATVQQLAEAGLILQVELNPLSPPAVGRLLETLGLPGLAPAGLASLLSRHTGGNPLFLLETLRALWQWGGLQRPPERFPIPHRVKELIAHRIGTLSPAALRLAQVAVVAGEGFDLELAARVLAAEPLDLAEPWAELEAAQILREGRFAHDLMREVLREGIPAPLQTHLHRQVALALEETQAHPAQIARHWLWAKEAERAARWWLLAGQHYQERSLYAEALAMLEEALAHGQEEATRAEAQLQMADVYREERRYREAEALLLTLLAGPLPLRMRALALRALTYLCIGDHPRAAGYALEAYRLAQKLGDEELTHLTRTAYAAALWGLGRIAEAVGLLEPELPRAHPDPRHRIRVFAYLGALYAHQGRFAEAYPLLEEAHCLALGQDPYWRVLVAAFLIGADVERGQPLTHLSLAQAARALGSFDVSEYLELVLARAYLEAGEFDQALGCLQNLPAEVLGPAYACLGRAYRSQAHLGLGQEAAAREALKEALALAEGLEGAPRALAQVAVAASRLGEAVQALLARISPEALGPADRRSLLEAGLAPNLPDPA</sequence>
<dbReference type="EMBL" id="DSWI01000036">
    <property type="protein sequence ID" value="HFG21956.1"/>
    <property type="molecule type" value="Genomic_DNA"/>
</dbReference>
<dbReference type="AlphaFoldDB" id="A0A7C3HFJ4"/>
<organism evidence="4">
    <name type="scientific">Meiothermus ruber</name>
    <dbReference type="NCBI Taxonomy" id="277"/>
    <lineage>
        <taxon>Bacteria</taxon>
        <taxon>Thermotogati</taxon>
        <taxon>Deinococcota</taxon>
        <taxon>Deinococci</taxon>
        <taxon>Thermales</taxon>
        <taxon>Thermaceae</taxon>
        <taxon>Meiothermus</taxon>
    </lineage>
</organism>
<evidence type="ECO:0000256" key="2">
    <source>
        <dbReference type="ARBA" id="ARBA00022840"/>
    </source>
</evidence>
<dbReference type="Pfam" id="PF13191">
    <property type="entry name" value="AAA_16"/>
    <property type="match status" value="1"/>
</dbReference>
<feature type="domain" description="Bacterial transcriptional activator" evidence="3">
    <location>
        <begin position="79"/>
        <end position="215"/>
    </location>
</feature>
<keyword evidence="1" id="KW-0547">Nucleotide-binding</keyword>
<dbReference type="InterPro" id="IPR027417">
    <property type="entry name" value="P-loop_NTPase"/>
</dbReference>
<dbReference type="InterPro" id="IPR011990">
    <property type="entry name" value="TPR-like_helical_dom_sf"/>
</dbReference>
<evidence type="ECO:0000259" key="3">
    <source>
        <dbReference type="SMART" id="SM01043"/>
    </source>
</evidence>
<proteinExistence type="predicted"/>
<dbReference type="GO" id="GO:0004016">
    <property type="term" value="F:adenylate cyclase activity"/>
    <property type="evidence" value="ECO:0007669"/>
    <property type="project" value="TreeGrafter"/>
</dbReference>
<dbReference type="InterPro" id="IPR019734">
    <property type="entry name" value="TPR_rpt"/>
</dbReference>
<dbReference type="PANTHER" id="PTHR16305:SF28">
    <property type="entry name" value="GUANYLATE CYCLASE DOMAIN-CONTAINING PROTEIN"/>
    <property type="match status" value="1"/>
</dbReference>
<accession>A0A7C3HFJ4</accession>
<dbReference type="SUPFAM" id="SSF48452">
    <property type="entry name" value="TPR-like"/>
    <property type="match status" value="3"/>
</dbReference>
<dbReference type="InterPro" id="IPR005158">
    <property type="entry name" value="BTAD"/>
</dbReference>
<evidence type="ECO:0000256" key="1">
    <source>
        <dbReference type="ARBA" id="ARBA00022741"/>
    </source>
</evidence>
<dbReference type="GO" id="GO:0005524">
    <property type="term" value="F:ATP binding"/>
    <property type="evidence" value="ECO:0007669"/>
    <property type="project" value="UniProtKB-KW"/>
</dbReference>
<dbReference type="PANTHER" id="PTHR16305">
    <property type="entry name" value="TESTICULAR SOLUBLE ADENYLYL CYCLASE"/>
    <property type="match status" value="1"/>
</dbReference>
<dbReference type="Gene3D" id="1.25.40.10">
    <property type="entry name" value="Tetratricopeptide repeat domain"/>
    <property type="match status" value="3"/>
</dbReference>
<name>A0A7C3HFJ4_MEIRU</name>
<dbReference type="SMART" id="SM00028">
    <property type="entry name" value="TPR"/>
    <property type="match status" value="4"/>
</dbReference>
<dbReference type="SUPFAM" id="SSF52540">
    <property type="entry name" value="P-loop containing nucleoside triphosphate hydrolases"/>
    <property type="match status" value="1"/>
</dbReference>